<dbReference type="EMBL" id="SEUJ01000044">
    <property type="protein sequence ID" value="KAA1165442.1"/>
    <property type="molecule type" value="Genomic_DNA"/>
</dbReference>
<dbReference type="PANTHER" id="PTHR43667:SF2">
    <property type="entry name" value="FATTY ACID C-METHYL TRANSFERASE"/>
    <property type="match status" value="1"/>
</dbReference>
<dbReference type="Proteomes" id="UP000324162">
    <property type="component" value="Unassembled WGS sequence"/>
</dbReference>
<dbReference type="GO" id="GO:0008168">
    <property type="term" value="F:methyltransferase activity"/>
    <property type="evidence" value="ECO:0007669"/>
    <property type="project" value="UniProtKB-KW"/>
</dbReference>
<evidence type="ECO:0000256" key="6">
    <source>
        <dbReference type="PIRSR" id="PIRSR003085-1"/>
    </source>
</evidence>
<evidence type="ECO:0000256" key="3">
    <source>
        <dbReference type="ARBA" id="ARBA00022679"/>
    </source>
</evidence>
<evidence type="ECO:0000313" key="12">
    <source>
        <dbReference type="Proteomes" id="UP000324162"/>
    </source>
</evidence>
<dbReference type="InterPro" id="IPR003333">
    <property type="entry name" value="CMAS"/>
</dbReference>
<dbReference type="Proteomes" id="UP000322915">
    <property type="component" value="Unassembled WGS sequence"/>
</dbReference>
<keyword evidence="5" id="KW-0443">Lipid metabolism</keyword>
<dbReference type="GO" id="GO:0032259">
    <property type="term" value="P:methylation"/>
    <property type="evidence" value="ECO:0007669"/>
    <property type="project" value="UniProtKB-KW"/>
</dbReference>
<dbReference type="AlphaFoldDB" id="A0A063KMD1"/>
<accession>A0A063KMD1</accession>
<dbReference type="Pfam" id="PF02353">
    <property type="entry name" value="CMAS"/>
    <property type="match status" value="1"/>
</dbReference>
<organism evidence="9 10">
    <name type="scientific">Pseudoalteromonas fuliginea</name>
    <dbReference type="NCBI Taxonomy" id="1872678"/>
    <lineage>
        <taxon>Bacteria</taxon>
        <taxon>Pseudomonadati</taxon>
        <taxon>Pseudomonadota</taxon>
        <taxon>Gammaproteobacteria</taxon>
        <taxon>Alteromonadales</taxon>
        <taxon>Pseudoalteromonadaceae</taxon>
        <taxon>Pseudoalteromonas</taxon>
    </lineage>
</organism>
<dbReference type="Gene3D" id="3.40.50.150">
    <property type="entry name" value="Vaccinia Virus protein VP39"/>
    <property type="match status" value="1"/>
</dbReference>
<evidence type="ECO:0000256" key="4">
    <source>
        <dbReference type="ARBA" id="ARBA00022691"/>
    </source>
</evidence>
<dbReference type="PANTHER" id="PTHR43667">
    <property type="entry name" value="CYCLOPROPANE-FATTY-ACYL-PHOSPHOLIPID SYNTHASE"/>
    <property type="match status" value="1"/>
</dbReference>
<dbReference type="GO" id="GO:0008610">
    <property type="term" value="P:lipid biosynthetic process"/>
    <property type="evidence" value="ECO:0007669"/>
    <property type="project" value="InterPro"/>
</dbReference>
<dbReference type="CDD" id="cd02440">
    <property type="entry name" value="AdoMet_MTases"/>
    <property type="match status" value="1"/>
</dbReference>
<keyword evidence="3" id="KW-0808">Transferase</keyword>
<proteinExistence type="inferred from homology"/>
<dbReference type="EMBL" id="SEUK01000054">
    <property type="protein sequence ID" value="KAA1157323.1"/>
    <property type="molecule type" value="Genomic_DNA"/>
</dbReference>
<dbReference type="EMBL" id="JJNZ01000037">
    <property type="protein sequence ID" value="KDC50619.1"/>
    <property type="molecule type" value="Genomic_DNA"/>
</dbReference>
<keyword evidence="2 7" id="KW-0489">Methyltransferase</keyword>
<evidence type="ECO:0000256" key="1">
    <source>
        <dbReference type="ARBA" id="ARBA00010815"/>
    </source>
</evidence>
<dbReference type="SUPFAM" id="SSF53335">
    <property type="entry name" value="S-adenosyl-L-methionine-dependent methyltransferases"/>
    <property type="match status" value="1"/>
</dbReference>
<comment type="similarity">
    <text evidence="1">Belongs to the CFA/CMAS family.</text>
</comment>
<comment type="caution">
    <text evidence="9">The sequence shown here is derived from an EMBL/GenBank/DDBJ whole genome shotgun (WGS) entry which is preliminary data.</text>
</comment>
<dbReference type="OrthoDB" id="9782855at2"/>
<feature type="active site" evidence="6">
    <location>
        <position position="388"/>
    </location>
</feature>
<dbReference type="Proteomes" id="UP000027154">
    <property type="component" value="Unassembled WGS sequence"/>
</dbReference>
<sequence>MDKVSSLNCEQSTSWLTNIYKKLVTKAFSSIKTGQIVLIEGNERTIFGDSSSELKATVTVNDKAMYKAFALSGSVGAGEAYILGHWSCDNLTSFIEIFAINEKQLDEFEKKFAFFSNVAHRFNHIKNKNSESGSKKNIVAHYDLGNDLYESFLSKEMLYSSAVYPTKEATLEEAQLYKLKRICEQVELQKNDSVIEIGTGWGAFAIYAATHYDCHVTTTTISDEQHDYVANKIIELGLENKITLLKLDYRLLKGKYDKLVSIEMIEAVGHEYLPSFFTQCGELLKDDGAMLIQAITIGDQRYKHYLKNSDFIQQYIFPGGCLPSLNEMSEQIKNNTDMVIHTVNDIGAHYARTLADWRTRFIKSWPDLDRSKFDERFYRLWLFYFAYCEGAFRARATSTVHLMARKPRFMSDNDDIALGY</sequence>
<dbReference type="PIRSF" id="PIRSF003085">
    <property type="entry name" value="CMAS"/>
    <property type="match status" value="1"/>
</dbReference>
<protein>
    <submittedName>
        <fullName evidence="7">Class I SAM-dependent methyltransferase</fullName>
    </submittedName>
    <submittedName>
        <fullName evidence="9">Cyclopropane-fatty-acyl-phospholipid synthase</fullName>
    </submittedName>
</protein>
<name>A0A063KMD1_9GAMM</name>
<evidence type="ECO:0000313" key="11">
    <source>
        <dbReference type="Proteomes" id="UP000322915"/>
    </source>
</evidence>
<dbReference type="InterPro" id="IPR029063">
    <property type="entry name" value="SAM-dependent_MTases_sf"/>
</dbReference>
<keyword evidence="11" id="KW-1185">Reference proteome</keyword>
<evidence type="ECO:0000313" key="8">
    <source>
        <dbReference type="EMBL" id="KAA1165442.1"/>
    </source>
</evidence>
<gene>
    <name evidence="9" type="ORF">DC53_12255</name>
    <name evidence="7" type="ORF">EU508_16445</name>
    <name evidence="8" type="ORF">EU509_01215</name>
</gene>
<evidence type="ECO:0000313" key="7">
    <source>
        <dbReference type="EMBL" id="KAA1157323.1"/>
    </source>
</evidence>
<dbReference type="RefSeq" id="WP_008137087.1">
    <property type="nucleotide sequence ID" value="NZ_JJNZ01000037.1"/>
</dbReference>
<evidence type="ECO:0000256" key="2">
    <source>
        <dbReference type="ARBA" id="ARBA00022603"/>
    </source>
</evidence>
<evidence type="ECO:0000313" key="10">
    <source>
        <dbReference type="Proteomes" id="UP000027154"/>
    </source>
</evidence>
<dbReference type="InterPro" id="IPR050723">
    <property type="entry name" value="CFA/CMAS"/>
</dbReference>
<keyword evidence="4" id="KW-0949">S-adenosyl-L-methionine</keyword>
<evidence type="ECO:0000256" key="5">
    <source>
        <dbReference type="ARBA" id="ARBA00023098"/>
    </source>
</evidence>
<reference evidence="9 10" key="1">
    <citation type="submission" date="2014-04" db="EMBL/GenBank/DDBJ databases">
        <title>Pseudoalteromonas galatheae sp. nov., isolated from a deep-sea polychaete near Canal Concepcion, Chile.</title>
        <authorList>
            <person name="Machado H.R."/>
            <person name="Gram L."/>
            <person name="Vynne N.G."/>
        </authorList>
    </citation>
    <scope>NUCLEOTIDE SEQUENCE [LARGE SCALE GENOMIC DNA]</scope>
    <source>
        <strain evidence="9 10">KMM216</strain>
    </source>
</reference>
<evidence type="ECO:0000313" key="9">
    <source>
        <dbReference type="EMBL" id="KDC50619.1"/>
    </source>
</evidence>
<reference evidence="11 12" key="2">
    <citation type="submission" date="2019-01" db="EMBL/GenBank/DDBJ databases">
        <title>Genome sequences of marine Pseudoalteromonas species.</title>
        <authorList>
            <person name="Boraston A.B."/>
            <person name="Hehemann J.-H."/>
            <person name="Vickers C.J."/>
            <person name="Salama-Alber O."/>
            <person name="Abe K."/>
            <person name="Hettle A.J."/>
        </authorList>
    </citation>
    <scope>NUCLEOTIDE SEQUENCE [LARGE SCALE GENOMIC DNA]</scope>
    <source>
        <strain evidence="7 12">PS42</strain>
        <strain evidence="8 11">PS47</strain>
    </source>
</reference>